<organism evidence="3 4">
    <name type="scientific">Polyangium fumosum</name>
    <dbReference type="NCBI Taxonomy" id="889272"/>
    <lineage>
        <taxon>Bacteria</taxon>
        <taxon>Pseudomonadati</taxon>
        <taxon>Myxococcota</taxon>
        <taxon>Polyangia</taxon>
        <taxon>Polyangiales</taxon>
        <taxon>Polyangiaceae</taxon>
        <taxon>Polyangium</taxon>
    </lineage>
</organism>
<dbReference type="PROSITE" id="PS50006">
    <property type="entry name" value="FHA_DOMAIN"/>
    <property type="match status" value="1"/>
</dbReference>
<dbReference type="InterPro" id="IPR025391">
    <property type="entry name" value="DUF4123"/>
</dbReference>
<feature type="domain" description="FHA" evidence="2">
    <location>
        <begin position="70"/>
        <end position="120"/>
    </location>
</feature>
<evidence type="ECO:0000259" key="2">
    <source>
        <dbReference type="PROSITE" id="PS50006"/>
    </source>
</evidence>
<proteinExistence type="predicted"/>
<name>A0A4U1J2A4_9BACT</name>
<sequence>MPDGDHREQSDGRAPDGQTVLRGLRPQGGRARCAPEGREGRVVTEPRLIVEVRYGKLAGTKKAVEAGRALKVGRTDLADLVVQHDGQMSGTHFELQWDGASCLLRDLGSQGGTRLGGQAVEQGEVPHGGWIQAGETDFLVYVEGKTQPPRRKPTRSPEDEQARLDAAARAGEVLRAEAAKVPLYAVVDGARDRRILEVLREGVEPHQSLYDGLQGETLEDVAPYLVGPFRKDSALLDRLLAEGFGNRWCIFCTSYDKFVEVRRHWRRFLMVTLESTNEKVYFRFYDPGVFRVFWPTCSTAQRQEFSGGMEEIFVEEEDLSLSALVRPH</sequence>
<dbReference type="OrthoDB" id="955748at2"/>
<dbReference type="InterPro" id="IPR008984">
    <property type="entry name" value="SMAD_FHA_dom_sf"/>
</dbReference>
<evidence type="ECO:0000313" key="4">
    <source>
        <dbReference type="Proteomes" id="UP000309215"/>
    </source>
</evidence>
<dbReference type="SMART" id="SM00240">
    <property type="entry name" value="FHA"/>
    <property type="match status" value="1"/>
</dbReference>
<feature type="compositionally biased region" description="Basic and acidic residues" evidence="1">
    <location>
        <begin position="1"/>
        <end position="14"/>
    </location>
</feature>
<reference evidence="3 4" key="1">
    <citation type="submission" date="2019-04" db="EMBL/GenBank/DDBJ databases">
        <authorList>
            <person name="Li Y."/>
            <person name="Wang J."/>
        </authorList>
    </citation>
    <scope>NUCLEOTIDE SEQUENCE [LARGE SCALE GENOMIC DNA]</scope>
    <source>
        <strain evidence="3 4">DSM 14668</strain>
    </source>
</reference>
<protein>
    <submittedName>
        <fullName evidence="3">DUF4123 domain-containing protein</fullName>
    </submittedName>
</protein>
<accession>A0A4U1J2A4</accession>
<dbReference type="CDD" id="cd00060">
    <property type="entry name" value="FHA"/>
    <property type="match status" value="1"/>
</dbReference>
<dbReference type="Pfam" id="PF00498">
    <property type="entry name" value="FHA"/>
    <property type="match status" value="1"/>
</dbReference>
<dbReference type="AlphaFoldDB" id="A0A4U1J2A4"/>
<evidence type="ECO:0000256" key="1">
    <source>
        <dbReference type="SAM" id="MobiDB-lite"/>
    </source>
</evidence>
<dbReference type="EMBL" id="SSMQ01000041">
    <property type="protein sequence ID" value="TKD01208.1"/>
    <property type="molecule type" value="Genomic_DNA"/>
</dbReference>
<evidence type="ECO:0000313" key="3">
    <source>
        <dbReference type="EMBL" id="TKD01208.1"/>
    </source>
</evidence>
<dbReference type="SUPFAM" id="SSF49879">
    <property type="entry name" value="SMAD/FHA domain"/>
    <property type="match status" value="1"/>
</dbReference>
<gene>
    <name evidence="3" type="ORF">E8A74_31910</name>
</gene>
<dbReference type="InterPro" id="IPR000253">
    <property type="entry name" value="FHA_dom"/>
</dbReference>
<keyword evidence="4" id="KW-1185">Reference proteome</keyword>
<feature type="region of interest" description="Disordered" evidence="1">
    <location>
        <begin position="1"/>
        <end position="40"/>
    </location>
</feature>
<dbReference type="Gene3D" id="2.60.200.20">
    <property type="match status" value="1"/>
</dbReference>
<dbReference type="Proteomes" id="UP000309215">
    <property type="component" value="Unassembled WGS sequence"/>
</dbReference>
<dbReference type="Pfam" id="PF13503">
    <property type="entry name" value="DUF4123"/>
    <property type="match status" value="1"/>
</dbReference>
<comment type="caution">
    <text evidence="3">The sequence shown here is derived from an EMBL/GenBank/DDBJ whole genome shotgun (WGS) entry which is preliminary data.</text>
</comment>